<protein>
    <recommendedName>
        <fullName evidence="4">Type IV secretion protein DotH</fullName>
    </recommendedName>
</protein>
<dbReference type="Pfam" id="PF12293">
    <property type="entry name" value="T4BSS_DotH_IcmK"/>
    <property type="match status" value="1"/>
</dbReference>
<accession>A0A368UAZ7</accession>
<dbReference type="Proteomes" id="UP000253204">
    <property type="component" value="Unassembled WGS sequence"/>
</dbReference>
<comment type="caution">
    <text evidence="2">The sequence shown here is derived from an EMBL/GenBank/DDBJ whole genome shotgun (WGS) entry which is preliminary data.</text>
</comment>
<dbReference type="AlphaFoldDB" id="A0A368UAZ7"/>
<evidence type="ECO:0000313" key="3">
    <source>
        <dbReference type="Proteomes" id="UP000253204"/>
    </source>
</evidence>
<dbReference type="EMBL" id="QPIJ01000001">
    <property type="protein sequence ID" value="RCV93846.1"/>
    <property type="molecule type" value="Genomic_DNA"/>
</dbReference>
<feature type="signal peptide" evidence="1">
    <location>
        <begin position="1"/>
        <end position="29"/>
    </location>
</feature>
<keyword evidence="1" id="KW-0732">Signal</keyword>
<organism evidence="2 3">
    <name type="scientific">Vreelandella rituensis</name>
    <dbReference type="NCBI Taxonomy" id="2282306"/>
    <lineage>
        <taxon>Bacteria</taxon>
        <taxon>Pseudomonadati</taxon>
        <taxon>Pseudomonadota</taxon>
        <taxon>Gammaproteobacteria</taxon>
        <taxon>Oceanospirillales</taxon>
        <taxon>Halomonadaceae</taxon>
        <taxon>Vreelandella</taxon>
    </lineage>
</organism>
<evidence type="ECO:0000256" key="1">
    <source>
        <dbReference type="SAM" id="SignalP"/>
    </source>
</evidence>
<name>A0A368UAZ7_9GAMM</name>
<evidence type="ECO:0008006" key="4">
    <source>
        <dbReference type="Google" id="ProtNLM"/>
    </source>
</evidence>
<keyword evidence="3" id="KW-1185">Reference proteome</keyword>
<dbReference type="RefSeq" id="WP_114485174.1">
    <property type="nucleotide sequence ID" value="NZ_CBCSHM010000001.1"/>
</dbReference>
<reference evidence="2 3" key="1">
    <citation type="submission" date="2018-07" db="EMBL/GenBank/DDBJ databases">
        <title>Halomonas rutogse sp. nov., isolated from Lake TangqianCo on Tibetan Plateau.</title>
        <authorList>
            <person name="Lu H."/>
            <person name="Xing P."/>
            <person name="Wu Q."/>
        </authorList>
    </citation>
    <scope>NUCLEOTIDE SEQUENCE [LARGE SCALE GENOMIC DNA]</scope>
    <source>
        <strain evidence="2 3">TQ8S</strain>
    </source>
</reference>
<gene>
    <name evidence="2" type="ORF">DU506_01425</name>
</gene>
<feature type="chain" id="PRO_5016661525" description="Type IV secretion protein DotH" evidence="1">
    <location>
        <begin position="30"/>
        <end position="359"/>
    </location>
</feature>
<sequence length="359" mass="39308">MLPRRYARNSLARAVVCLACLGSFHTAQANEGKPTNAELDARLVQMLQVDQETMDSVRSQMGDRLAPEEIRALRQQLSLEEAARENPNPPTIANKVVTVKRSESPQIDIMERFDTTLVFSDRAGNPLKILSWRISDSESAELIPLHQTGGGSQGNQPNLVGDLPPSQMITEDTGAGGDGGVAASGSGPVTGLIVSPRRSMRSTNITIRVEGETYPIILTIRSHPSTQTERELAYLNELRLDWIVNMPDIERAAGKYAYGEALEGAMLSLLQGIPSPELEGLELDGPLSDQMSLWRDATDRHSKTYYLRMADHIAPWNISIADQSHDRMRGFTVIRLNGAPPKSMGFSANGQYTSISVAE</sequence>
<proteinExistence type="predicted"/>
<dbReference type="InterPro" id="IPR022073">
    <property type="entry name" value="T4BSS_DotH_IcmK"/>
</dbReference>
<evidence type="ECO:0000313" key="2">
    <source>
        <dbReference type="EMBL" id="RCV93846.1"/>
    </source>
</evidence>